<accession>A0A432WRN5</accession>
<dbReference type="GO" id="GO:0097163">
    <property type="term" value="F:sulfur carrier activity"/>
    <property type="evidence" value="ECO:0007669"/>
    <property type="project" value="TreeGrafter"/>
</dbReference>
<dbReference type="AlphaFoldDB" id="A0A432WRN5"/>
<keyword evidence="2" id="KW-1185">Reference proteome</keyword>
<dbReference type="OrthoDB" id="9787483at2"/>
<gene>
    <name evidence="1" type="ORF">CWE11_01145</name>
</gene>
<evidence type="ECO:0000313" key="1">
    <source>
        <dbReference type="EMBL" id="RUO36453.1"/>
    </source>
</evidence>
<dbReference type="PANTHER" id="PTHR34874:SF3">
    <property type="entry name" value="SULFURTRANSFERASE TUSD"/>
    <property type="match status" value="1"/>
</dbReference>
<name>A0A432WRN5_9GAMM</name>
<proteinExistence type="predicted"/>
<dbReference type="RefSeq" id="WP_126775767.1">
    <property type="nucleotide sequence ID" value="NZ_PIPM01000001.1"/>
</dbReference>
<dbReference type="PANTHER" id="PTHR34874">
    <property type="entry name" value="PROTEIN YCHN"/>
    <property type="match status" value="1"/>
</dbReference>
<evidence type="ECO:0000313" key="2">
    <source>
        <dbReference type="Proteomes" id="UP000288405"/>
    </source>
</evidence>
<organism evidence="1 2">
    <name type="scientific">Aliidiomarina sanyensis</name>
    <dbReference type="NCBI Taxonomy" id="1249555"/>
    <lineage>
        <taxon>Bacteria</taxon>
        <taxon>Pseudomonadati</taxon>
        <taxon>Pseudomonadota</taxon>
        <taxon>Gammaproteobacteria</taxon>
        <taxon>Alteromonadales</taxon>
        <taxon>Idiomarinaceae</taxon>
        <taxon>Aliidiomarina</taxon>
    </lineage>
</organism>
<dbReference type="SUPFAM" id="SSF75169">
    <property type="entry name" value="DsrEFH-like"/>
    <property type="match status" value="1"/>
</dbReference>
<protein>
    <submittedName>
        <fullName evidence="1">Uncharacterized protein</fullName>
    </submittedName>
</protein>
<sequence>MFSRPTSAPRSYVMMLYAGPDTPGPGLRALDDAHMLLAEGHQVLQVFFYGPGVLYAHRNIAFADETPNLQRAWQELADANNVTLVACSTVADQYGMNPEADIAPGFSAGGLAEFIEQLASADQFKQY</sequence>
<dbReference type="GO" id="GO:1990228">
    <property type="term" value="C:sulfurtransferase complex"/>
    <property type="evidence" value="ECO:0007669"/>
    <property type="project" value="TreeGrafter"/>
</dbReference>
<dbReference type="EMBL" id="PIPM01000001">
    <property type="protein sequence ID" value="RUO36453.1"/>
    <property type="molecule type" value="Genomic_DNA"/>
</dbReference>
<dbReference type="Gene3D" id="3.40.1260.10">
    <property type="entry name" value="DsrEFH-like"/>
    <property type="match status" value="1"/>
</dbReference>
<dbReference type="GO" id="GO:0002143">
    <property type="term" value="P:tRNA wobble position uridine thiolation"/>
    <property type="evidence" value="ECO:0007669"/>
    <property type="project" value="TreeGrafter"/>
</dbReference>
<dbReference type="InterPro" id="IPR027396">
    <property type="entry name" value="DsrEFH-like"/>
</dbReference>
<comment type="caution">
    <text evidence="1">The sequence shown here is derived from an EMBL/GenBank/DDBJ whole genome shotgun (WGS) entry which is preliminary data.</text>
</comment>
<reference evidence="1 2" key="1">
    <citation type="journal article" date="2011" name="Front. Microbiol.">
        <title>Genomic signatures of strain selection and enhancement in Bacillus atrophaeus var. globigii, a historical biowarfare simulant.</title>
        <authorList>
            <person name="Gibbons H.S."/>
            <person name="Broomall S.M."/>
            <person name="McNew L.A."/>
            <person name="Daligault H."/>
            <person name="Chapman C."/>
            <person name="Bruce D."/>
            <person name="Karavis M."/>
            <person name="Krepps M."/>
            <person name="McGregor P.A."/>
            <person name="Hong C."/>
            <person name="Park K.H."/>
            <person name="Akmal A."/>
            <person name="Feldman A."/>
            <person name="Lin J.S."/>
            <person name="Chang W.E."/>
            <person name="Higgs B.W."/>
            <person name="Demirev P."/>
            <person name="Lindquist J."/>
            <person name="Liem A."/>
            <person name="Fochler E."/>
            <person name="Read T.D."/>
            <person name="Tapia R."/>
            <person name="Johnson S."/>
            <person name="Bishop-Lilly K.A."/>
            <person name="Detter C."/>
            <person name="Han C."/>
            <person name="Sozhamannan S."/>
            <person name="Rosenzweig C.N."/>
            <person name="Skowronski E.W."/>
        </authorList>
    </citation>
    <scope>NUCLEOTIDE SEQUENCE [LARGE SCALE GENOMIC DNA]</scope>
    <source>
        <strain evidence="1 2">GYP-17</strain>
    </source>
</reference>
<dbReference type="InterPro" id="IPR003787">
    <property type="entry name" value="Sulphur_relay_DsrE/F-like"/>
</dbReference>
<dbReference type="Proteomes" id="UP000288405">
    <property type="component" value="Unassembled WGS sequence"/>
</dbReference>
<dbReference type="Pfam" id="PF02635">
    <property type="entry name" value="DsrE"/>
    <property type="match status" value="1"/>
</dbReference>